<reference evidence="3 4" key="1">
    <citation type="submission" date="2023-08" db="EMBL/GenBank/DDBJ databases">
        <title>Annotated Genome Sequence of Vanrija albida AlHP1.</title>
        <authorList>
            <person name="Herzog R."/>
        </authorList>
    </citation>
    <scope>NUCLEOTIDE SEQUENCE [LARGE SCALE GENOMIC DNA]</scope>
    <source>
        <strain evidence="3 4">AlHP1</strain>
    </source>
</reference>
<keyword evidence="2" id="KW-0472">Membrane</keyword>
<evidence type="ECO:0000313" key="3">
    <source>
        <dbReference type="EMBL" id="KAL1410073.1"/>
    </source>
</evidence>
<name>A0ABR3Q6V4_9TREE</name>
<comment type="caution">
    <text evidence="3">The sequence shown here is derived from an EMBL/GenBank/DDBJ whole genome shotgun (WGS) entry which is preliminary data.</text>
</comment>
<keyword evidence="4" id="KW-1185">Reference proteome</keyword>
<evidence type="ECO:0000256" key="2">
    <source>
        <dbReference type="SAM" id="Phobius"/>
    </source>
</evidence>
<feature type="transmembrane region" description="Helical" evidence="2">
    <location>
        <begin position="57"/>
        <end position="76"/>
    </location>
</feature>
<feature type="region of interest" description="Disordered" evidence="1">
    <location>
        <begin position="245"/>
        <end position="302"/>
    </location>
</feature>
<feature type="transmembrane region" description="Helical" evidence="2">
    <location>
        <begin position="91"/>
        <end position="113"/>
    </location>
</feature>
<dbReference type="RefSeq" id="XP_069210017.1">
    <property type="nucleotide sequence ID" value="XM_069352599.1"/>
</dbReference>
<evidence type="ECO:0008006" key="5">
    <source>
        <dbReference type="Google" id="ProtNLM"/>
    </source>
</evidence>
<dbReference type="Proteomes" id="UP001565368">
    <property type="component" value="Unassembled WGS sequence"/>
</dbReference>
<evidence type="ECO:0000313" key="4">
    <source>
        <dbReference type="Proteomes" id="UP001565368"/>
    </source>
</evidence>
<dbReference type="EMBL" id="JBBXJM010000003">
    <property type="protein sequence ID" value="KAL1410073.1"/>
    <property type="molecule type" value="Genomic_DNA"/>
</dbReference>
<protein>
    <recommendedName>
        <fullName evidence="5">MARVEL domain-containing protein</fullName>
    </recommendedName>
</protein>
<feature type="transmembrane region" description="Helical" evidence="2">
    <location>
        <begin position="125"/>
        <end position="144"/>
    </location>
</feature>
<accession>A0ABR3Q6V4</accession>
<dbReference type="GeneID" id="95985119"/>
<feature type="transmembrane region" description="Helical" evidence="2">
    <location>
        <begin position="182"/>
        <end position="203"/>
    </location>
</feature>
<keyword evidence="2" id="KW-0812">Transmembrane</keyword>
<feature type="compositionally biased region" description="Pro residues" evidence="1">
    <location>
        <begin position="1"/>
        <end position="16"/>
    </location>
</feature>
<keyword evidence="2" id="KW-1133">Transmembrane helix</keyword>
<proteinExistence type="predicted"/>
<feature type="compositionally biased region" description="Basic and acidic residues" evidence="1">
    <location>
        <begin position="262"/>
        <end position="302"/>
    </location>
</feature>
<sequence length="302" mass="33114">MQYQPPPPGAPPPPHQPNLYPHLGAYPPQTGYAPPPPPVQYAPQPTFWQRNGRWLDVLWMSIAAVCALLYAISTFLDRDSAHVGPKIKSLWLGFGILLILCCLGACVGVLHAATGRARPGVRFMPALMVLAGLLGTATLVLNIVRRYVCKDELISACTLRAPDPALSVYQRDCASRWRYTTIWTYIASVAIGLWAAIFVHFFYQTRKFKKGSSFAARTAALAQSYQMEPRPGAVPPQQQGYAFGAGTGAVVSGNGDAPPPFDHARARETTEKESMPEWIRDEGVEPPARRDNDRREPGGYAV</sequence>
<organism evidence="3 4">
    <name type="scientific">Vanrija albida</name>
    <dbReference type="NCBI Taxonomy" id="181172"/>
    <lineage>
        <taxon>Eukaryota</taxon>
        <taxon>Fungi</taxon>
        <taxon>Dikarya</taxon>
        <taxon>Basidiomycota</taxon>
        <taxon>Agaricomycotina</taxon>
        <taxon>Tremellomycetes</taxon>
        <taxon>Trichosporonales</taxon>
        <taxon>Trichosporonaceae</taxon>
        <taxon>Vanrija</taxon>
    </lineage>
</organism>
<feature type="region of interest" description="Disordered" evidence="1">
    <location>
        <begin position="1"/>
        <end position="20"/>
    </location>
</feature>
<gene>
    <name evidence="3" type="ORF">Q8F55_004076</name>
</gene>
<evidence type="ECO:0000256" key="1">
    <source>
        <dbReference type="SAM" id="MobiDB-lite"/>
    </source>
</evidence>